<dbReference type="Proteomes" id="UP000799538">
    <property type="component" value="Unassembled WGS sequence"/>
</dbReference>
<keyword evidence="4" id="KW-1185">Reference proteome</keyword>
<evidence type="ECO:0000313" key="3">
    <source>
        <dbReference type="EMBL" id="KAF2219646.1"/>
    </source>
</evidence>
<feature type="compositionally biased region" description="Basic and acidic residues" evidence="1">
    <location>
        <begin position="177"/>
        <end position="189"/>
    </location>
</feature>
<protein>
    <submittedName>
        <fullName evidence="3">Extracellular mutant protein 11-domain-containing protein</fullName>
    </submittedName>
</protein>
<feature type="compositionally biased region" description="Polar residues" evidence="1">
    <location>
        <begin position="193"/>
        <end position="207"/>
    </location>
</feature>
<feature type="compositionally biased region" description="Polar residues" evidence="1">
    <location>
        <begin position="139"/>
        <end position="153"/>
    </location>
</feature>
<feature type="compositionally biased region" description="Basic and acidic residues" evidence="1">
    <location>
        <begin position="276"/>
        <end position="285"/>
    </location>
</feature>
<feature type="compositionally biased region" description="Basic and acidic residues" evidence="1">
    <location>
        <begin position="154"/>
        <end position="164"/>
    </location>
</feature>
<feature type="region of interest" description="Disordered" evidence="1">
    <location>
        <begin position="520"/>
        <end position="615"/>
    </location>
</feature>
<accession>A0A6A6G1N6</accession>
<evidence type="ECO:0000313" key="4">
    <source>
        <dbReference type="Proteomes" id="UP000799538"/>
    </source>
</evidence>
<dbReference type="Pfam" id="PF15463">
    <property type="entry name" value="ECM11"/>
    <property type="match status" value="1"/>
</dbReference>
<evidence type="ECO:0000259" key="2">
    <source>
        <dbReference type="Pfam" id="PF15463"/>
    </source>
</evidence>
<feature type="region of interest" description="Disordered" evidence="1">
    <location>
        <begin position="115"/>
        <end position="385"/>
    </location>
</feature>
<organism evidence="3 4">
    <name type="scientific">Elsinoe ampelina</name>
    <dbReference type="NCBI Taxonomy" id="302913"/>
    <lineage>
        <taxon>Eukaryota</taxon>
        <taxon>Fungi</taxon>
        <taxon>Dikarya</taxon>
        <taxon>Ascomycota</taxon>
        <taxon>Pezizomycotina</taxon>
        <taxon>Dothideomycetes</taxon>
        <taxon>Dothideomycetidae</taxon>
        <taxon>Myriangiales</taxon>
        <taxon>Elsinoaceae</taxon>
        <taxon>Elsinoe</taxon>
    </lineage>
</organism>
<dbReference type="OrthoDB" id="5346740at2759"/>
<dbReference type="EMBL" id="ML992515">
    <property type="protein sequence ID" value="KAF2219646.1"/>
    <property type="molecule type" value="Genomic_DNA"/>
</dbReference>
<feature type="compositionally biased region" description="Polar residues" evidence="1">
    <location>
        <begin position="224"/>
        <end position="236"/>
    </location>
</feature>
<sequence length="615" mass="67434">MTIMQDFVQSKSGVDQRIPTRQARDLTAPLTGADRRRFASQFRIETNTHTDSLEQANGNAHTGPKIDRQAQQLLGSELDPTSAASEDPDDYEESFSDMDMVDVFNTKHDLAQQFTRTVQPSKSVSKAEMQNRMMGRPATPQSYPTTTASISRTSSHDGRSEKHNGQPVALPSHHSRNLGDRRNQEHSDIDSEPWSTQSAGEQSNINDDSMPPATNGHKLGPMSVNRNHLSKQNGSLLASAPKHFPGLTPISPPRPVFNFGNPHEKFSSSTAPGETSNDKMHDLQHQQRRPVQPHNARQSLDGTVMNTNDADKSVAPMRDIQQSGSSVQKAHHSRSSNPPARLSDAVEQNSKMTPESNPKSSCKTSGLSEMSDLDEGSSPESDAGLDYTQHELFNKDFTSLQSEIFDRKTMPQDAQLIFAGNETELRIKLEEALKSRDQDAKESLLHSLDIDQWEQAGSWFVDKQTEFLKKVMAIRRAKRAVALKHEALIRERHDIVADRRELIRAQKEALKTAGVALLNAGTPKKRKAPGTPHMGPPPPKTGVAKDTGKTPSMATEAGAKAGRGNATNAETTRGPLIASEDQEMPHTDNGVEDQNKGFTSTPAKGNDGESQPPEA</sequence>
<proteinExistence type="predicted"/>
<evidence type="ECO:0000256" key="1">
    <source>
        <dbReference type="SAM" id="MobiDB-lite"/>
    </source>
</evidence>
<feature type="compositionally biased region" description="Polar residues" evidence="1">
    <location>
        <begin position="346"/>
        <end position="368"/>
    </location>
</feature>
<gene>
    <name evidence="3" type="ORF">BDZ85DRAFT_268117</name>
</gene>
<dbReference type="InterPro" id="IPR029178">
    <property type="entry name" value="Ecm11_C"/>
</dbReference>
<feature type="compositionally biased region" description="Polar residues" evidence="1">
    <location>
        <begin position="295"/>
        <end position="308"/>
    </location>
</feature>
<reference evidence="4" key="1">
    <citation type="journal article" date="2020" name="Stud. Mycol.">
        <title>101 Dothideomycetes genomes: A test case for predicting lifestyles and emergence of pathogens.</title>
        <authorList>
            <person name="Haridas S."/>
            <person name="Albert R."/>
            <person name="Binder M."/>
            <person name="Bloem J."/>
            <person name="LaButti K."/>
            <person name="Salamov A."/>
            <person name="Andreopoulos B."/>
            <person name="Baker S."/>
            <person name="Barry K."/>
            <person name="Bills G."/>
            <person name="Bluhm B."/>
            <person name="Cannon C."/>
            <person name="Castanera R."/>
            <person name="Culley D."/>
            <person name="Daum C."/>
            <person name="Ezra D."/>
            <person name="Gonzalez J."/>
            <person name="Henrissat B."/>
            <person name="Kuo A."/>
            <person name="Liang C."/>
            <person name="Lipzen A."/>
            <person name="Lutzoni F."/>
            <person name="Magnuson J."/>
            <person name="Mondo S."/>
            <person name="Nolan M."/>
            <person name="Ohm R."/>
            <person name="Pangilinan J."/>
            <person name="Park H.-J."/>
            <person name="Ramirez L."/>
            <person name="Alfaro M."/>
            <person name="Sun H."/>
            <person name="Tritt A."/>
            <person name="Yoshinaga Y."/>
            <person name="Zwiers L.-H."/>
            <person name="Turgeon B."/>
            <person name="Goodwin S."/>
            <person name="Spatafora J."/>
            <person name="Crous P."/>
            <person name="Grigoriev I."/>
        </authorList>
    </citation>
    <scope>NUCLEOTIDE SEQUENCE [LARGE SCALE GENOMIC DNA]</scope>
    <source>
        <strain evidence="4">CECT 20119</strain>
    </source>
</reference>
<dbReference type="AlphaFoldDB" id="A0A6A6G1N6"/>
<feature type="compositionally biased region" description="Polar residues" evidence="1">
    <location>
        <begin position="115"/>
        <end position="124"/>
    </location>
</feature>
<name>A0A6A6G1N6_9PEZI</name>
<feature type="domain" description="Extracellular mutant protein 11 C-terminal" evidence="2">
    <location>
        <begin position="386"/>
        <end position="518"/>
    </location>
</feature>